<evidence type="ECO:0000256" key="8">
    <source>
        <dbReference type="ARBA" id="ARBA00022989"/>
    </source>
</evidence>
<evidence type="ECO:0000313" key="12">
    <source>
        <dbReference type="EMBL" id="SMF05401.1"/>
    </source>
</evidence>
<evidence type="ECO:0000256" key="6">
    <source>
        <dbReference type="ARBA" id="ARBA00022840"/>
    </source>
</evidence>
<keyword evidence="10 11" id="KW-0472">Membrane</keyword>
<dbReference type="HAMAP" id="MF_00276">
    <property type="entry name" value="KdpC"/>
    <property type="match status" value="1"/>
</dbReference>
<comment type="similarity">
    <text evidence="11">Belongs to the KdpC family.</text>
</comment>
<keyword evidence="9 11" id="KW-0406">Ion transport</keyword>
<keyword evidence="13" id="KW-1185">Reference proteome</keyword>
<keyword evidence="3 11" id="KW-0633">Potassium transport</keyword>
<sequence>MLSQIRPALVMMTVMLLLTGVAYPLGVTALAQLVFPDQAHGSLVERDGRVIGSRLVGQPFAGAGYFHPRPSAAGAGYDAAASGGSNLGPTSSALLARVNAAAGRLSDEAGGLPVPVDLVTTSGSGLDPDISPAAAQFQAPRVAGARGLTLLQVRRLVRAQTAGRTFGLFGEPRVNVLQLNLALDALTATGEPPPTD</sequence>
<evidence type="ECO:0000256" key="2">
    <source>
        <dbReference type="ARBA" id="ARBA00022475"/>
    </source>
</evidence>
<evidence type="ECO:0000256" key="9">
    <source>
        <dbReference type="ARBA" id="ARBA00023065"/>
    </source>
</evidence>
<keyword evidence="4 11" id="KW-0812">Transmembrane</keyword>
<evidence type="ECO:0000256" key="3">
    <source>
        <dbReference type="ARBA" id="ARBA00022538"/>
    </source>
</evidence>
<evidence type="ECO:0000256" key="7">
    <source>
        <dbReference type="ARBA" id="ARBA00022958"/>
    </source>
</evidence>
<dbReference type="NCBIfam" id="NF001454">
    <property type="entry name" value="PRK00315.1"/>
    <property type="match status" value="1"/>
</dbReference>
<comment type="function">
    <text evidence="11">Part of the high-affinity ATP-driven potassium transport (or Kdp) system, which catalyzes the hydrolysis of ATP coupled with the electrogenic transport of potassium into the cytoplasm. This subunit acts as a catalytic chaperone that increases the ATP-binding affinity of the ATP-hydrolyzing subunit KdpB by the formation of a transient KdpB/KdpC/ATP ternary complex.</text>
</comment>
<accession>A0A1Y6BK78</accession>
<dbReference type="GO" id="GO:0008556">
    <property type="term" value="F:P-type potassium transmembrane transporter activity"/>
    <property type="evidence" value="ECO:0007669"/>
    <property type="project" value="InterPro"/>
</dbReference>
<evidence type="ECO:0000256" key="1">
    <source>
        <dbReference type="ARBA" id="ARBA00022448"/>
    </source>
</evidence>
<dbReference type="GO" id="GO:0005886">
    <property type="term" value="C:plasma membrane"/>
    <property type="evidence" value="ECO:0007669"/>
    <property type="project" value="UniProtKB-SubCell"/>
</dbReference>
<keyword evidence="8 11" id="KW-1133">Transmembrane helix</keyword>
<dbReference type="EMBL" id="FWZX01000003">
    <property type="protein sequence ID" value="SMF05401.1"/>
    <property type="molecule type" value="Genomic_DNA"/>
</dbReference>
<dbReference type="Pfam" id="PF02669">
    <property type="entry name" value="KdpC"/>
    <property type="match status" value="1"/>
</dbReference>
<keyword evidence="2 11" id="KW-1003">Cell membrane</keyword>
<keyword evidence="7 11" id="KW-0630">Potassium</keyword>
<dbReference type="NCBIfam" id="TIGR00681">
    <property type="entry name" value="kdpC"/>
    <property type="match status" value="1"/>
</dbReference>
<dbReference type="AlphaFoldDB" id="A0A1Y6BK78"/>
<dbReference type="InterPro" id="IPR003820">
    <property type="entry name" value="KdpC"/>
</dbReference>
<evidence type="ECO:0000256" key="4">
    <source>
        <dbReference type="ARBA" id="ARBA00022692"/>
    </source>
</evidence>
<comment type="subcellular location">
    <subcellularLocation>
        <location evidence="11">Cell membrane</location>
        <topology evidence="11">Single-pass membrane protein</topology>
    </subcellularLocation>
</comment>
<dbReference type="GO" id="GO:0005524">
    <property type="term" value="F:ATP binding"/>
    <property type="evidence" value="ECO:0007669"/>
    <property type="project" value="UniProtKB-UniRule"/>
</dbReference>
<keyword evidence="5 11" id="KW-0547">Nucleotide-binding</keyword>
<dbReference type="Proteomes" id="UP000192917">
    <property type="component" value="Unassembled WGS sequence"/>
</dbReference>
<proteinExistence type="inferred from homology"/>
<evidence type="ECO:0000256" key="11">
    <source>
        <dbReference type="HAMAP-Rule" id="MF_00276"/>
    </source>
</evidence>
<reference evidence="12 13" key="1">
    <citation type="submission" date="2017-04" db="EMBL/GenBank/DDBJ databases">
        <authorList>
            <person name="Afonso C.L."/>
            <person name="Miller P.J."/>
            <person name="Scott M.A."/>
            <person name="Spackman E."/>
            <person name="Goraichik I."/>
            <person name="Dimitrov K.M."/>
            <person name="Suarez D.L."/>
            <person name="Swayne D.E."/>
        </authorList>
    </citation>
    <scope>NUCLEOTIDE SEQUENCE [LARGE SCALE GENOMIC DNA]</scope>
    <source>
        <strain evidence="12 13">USBA 355</strain>
    </source>
</reference>
<dbReference type="PANTHER" id="PTHR30042:SF2">
    <property type="entry name" value="POTASSIUM-TRANSPORTING ATPASE KDPC SUBUNIT"/>
    <property type="match status" value="1"/>
</dbReference>
<keyword evidence="6 11" id="KW-0067">ATP-binding</keyword>
<evidence type="ECO:0000313" key="13">
    <source>
        <dbReference type="Proteomes" id="UP000192917"/>
    </source>
</evidence>
<comment type="subunit">
    <text evidence="11">The system is composed of three essential subunits: KdpA, KdpB and KdpC.</text>
</comment>
<evidence type="ECO:0000256" key="5">
    <source>
        <dbReference type="ARBA" id="ARBA00022741"/>
    </source>
</evidence>
<evidence type="ECO:0000256" key="10">
    <source>
        <dbReference type="ARBA" id="ARBA00023136"/>
    </source>
</evidence>
<dbReference type="PANTHER" id="PTHR30042">
    <property type="entry name" value="POTASSIUM-TRANSPORTING ATPASE C CHAIN"/>
    <property type="match status" value="1"/>
</dbReference>
<dbReference type="STRING" id="560819.SAMN05428998_103268"/>
<keyword evidence="1 11" id="KW-0813">Transport</keyword>
<name>A0A1Y6BK78_9PROT</name>
<protein>
    <recommendedName>
        <fullName evidence="11">Potassium-transporting ATPase KdpC subunit</fullName>
    </recommendedName>
    <alternativeName>
        <fullName evidence="11">ATP phosphohydrolase [potassium-transporting] C chain</fullName>
    </alternativeName>
    <alternativeName>
        <fullName evidence="11">Potassium-binding and translocating subunit C</fullName>
    </alternativeName>
    <alternativeName>
        <fullName evidence="11">Potassium-translocating ATPase C chain</fullName>
    </alternativeName>
</protein>
<dbReference type="PIRSF" id="PIRSF001296">
    <property type="entry name" value="K_ATPase_KdpC"/>
    <property type="match status" value="1"/>
</dbReference>
<organism evidence="12 13">
    <name type="scientific">Tistlia consotensis USBA 355</name>
    <dbReference type="NCBI Taxonomy" id="560819"/>
    <lineage>
        <taxon>Bacteria</taxon>
        <taxon>Pseudomonadati</taxon>
        <taxon>Pseudomonadota</taxon>
        <taxon>Alphaproteobacteria</taxon>
        <taxon>Rhodospirillales</taxon>
        <taxon>Rhodovibrionaceae</taxon>
        <taxon>Tistlia</taxon>
    </lineage>
</organism>
<dbReference type="RefSeq" id="WP_085121698.1">
    <property type="nucleotide sequence ID" value="NZ_FWZX01000003.1"/>
</dbReference>
<gene>
    <name evidence="11" type="primary">kdpC</name>
    <name evidence="12" type="ORF">SAMN05428998_103268</name>
</gene>